<name>A0A8S9IP12_BRACR</name>
<gene>
    <name evidence="2" type="ORF">F2Q70_00003218</name>
</gene>
<reference evidence="2" key="1">
    <citation type="submission" date="2019-12" db="EMBL/GenBank/DDBJ databases">
        <title>Genome sequencing and annotation of Brassica cretica.</title>
        <authorList>
            <person name="Studholme D.J."/>
            <person name="Sarris P.F."/>
        </authorList>
    </citation>
    <scope>NUCLEOTIDE SEQUENCE</scope>
    <source>
        <strain evidence="2">PFS-102/07</strain>
        <tissue evidence="2">Leaf</tissue>
    </source>
</reference>
<comment type="caution">
    <text evidence="2">The sequence shown here is derived from an EMBL/GenBank/DDBJ whole genome shotgun (WGS) entry which is preliminary data.</text>
</comment>
<feature type="region of interest" description="Disordered" evidence="1">
    <location>
        <begin position="216"/>
        <end position="246"/>
    </location>
</feature>
<feature type="region of interest" description="Disordered" evidence="1">
    <location>
        <begin position="855"/>
        <end position="889"/>
    </location>
</feature>
<accession>A0A8S9IP12</accession>
<dbReference type="AlphaFoldDB" id="A0A8S9IP12"/>
<dbReference type="InterPro" id="IPR021109">
    <property type="entry name" value="Peptidase_aspartic_dom_sf"/>
</dbReference>
<protein>
    <submittedName>
        <fullName evidence="2">Uncharacterized protein</fullName>
    </submittedName>
</protein>
<proteinExistence type="predicted"/>
<evidence type="ECO:0000313" key="2">
    <source>
        <dbReference type="EMBL" id="KAF2570457.1"/>
    </source>
</evidence>
<evidence type="ECO:0000256" key="1">
    <source>
        <dbReference type="SAM" id="MobiDB-lite"/>
    </source>
</evidence>
<dbReference type="Gene3D" id="2.40.70.10">
    <property type="entry name" value="Acid Proteases"/>
    <property type="match status" value="1"/>
</dbReference>
<feature type="region of interest" description="Disordered" evidence="1">
    <location>
        <begin position="165"/>
        <end position="184"/>
    </location>
</feature>
<sequence length="965" mass="111275">MPNSTRSNKETQLLYSSDPASLEGSIRKEVRSSSIDHNTCSSYDFRQPLSIKALVLSTDTRSPPSTEDTYLPSTDIFHPTSIDTSVLTSIDTEPRDIVATLILVRDERGDLHDQEGHLHNAAGHKMDAQGLQSLTREAARRRFRSRKFNELRRIALDFEHRPTDFNLNRSTGSPEHRSMTPMESTASCNTVRILTHEEFAARHPHPPSPVYVKINRHSDTPAKPKPSNNRPETIRIPSDDAADPMEVDRVPMGRTLRKIKEKVVKHLKRGANEKERKSFQKRVFKIPLEKPFEEAYFTHRLWMFFRETRETEEGIRRMFCEAREKMRKTITLKKKSDPGQFAIPCTVEPSKELFTFVDYSHRSSGGIVRDLEVQIGNALVPVDFHVLDIKLNWNSSLLLGRHFLSIVVVVVVCNLQSNQLCMTRIDPHTYYNPIPVKKPPTSSRRINDPGIIAACHCGAQYETEYSAPIETHIATSIDSAHQKSTDTPGEESVNSSLEDWKNGYYNPIMAAYTRHNMHTEEYDEDYEEERATESRAILDEEEKHLHLSSWKRNAPSINRTISTSIDTQPHQTNRKRASTDIAYYPSIDTRVDRVREGDYSIGSWADDHHHESYAVETAIHEPGVYEFHESFTYKKLLNMQRHDEADQHQAETTGKRTCFSHSIDRAIHPSIDERHPSSIDIRPKPKSTDIADILQMANRANNLFMQQRTVPEHQQGVTKEFYDTAGGIENRFKKKYGHPTRPSIDVNVLPSIDRRPEFGRRAFDPFGIRKFYWKRMMSMECTEMIRDVDGHIINVSKEDIRKLMERASRDEHSYICLPEHARSFTQTKLVPEIYTKDEINEMFYGVCGAQEKNEAKIQHAADKHRPPSIDRHHSTSIDDDPKNSHPMKSQPDFHTGAEIDQLVEEIYRTLETTEGRLDRRCDDIYFPMDLSMNTLTSQIEAIQRKLVEIQSYIARQIEYSIDTGQ</sequence>
<dbReference type="EMBL" id="QGKY02001015">
    <property type="protein sequence ID" value="KAF2570457.1"/>
    <property type="molecule type" value="Genomic_DNA"/>
</dbReference>
<organism evidence="2">
    <name type="scientific">Brassica cretica</name>
    <name type="common">Mustard</name>
    <dbReference type="NCBI Taxonomy" id="69181"/>
    <lineage>
        <taxon>Eukaryota</taxon>
        <taxon>Viridiplantae</taxon>
        <taxon>Streptophyta</taxon>
        <taxon>Embryophyta</taxon>
        <taxon>Tracheophyta</taxon>
        <taxon>Spermatophyta</taxon>
        <taxon>Magnoliopsida</taxon>
        <taxon>eudicotyledons</taxon>
        <taxon>Gunneridae</taxon>
        <taxon>Pentapetalae</taxon>
        <taxon>rosids</taxon>
        <taxon>malvids</taxon>
        <taxon>Brassicales</taxon>
        <taxon>Brassicaceae</taxon>
        <taxon>Brassiceae</taxon>
        <taxon>Brassica</taxon>
    </lineage>
</organism>
<feature type="compositionally biased region" description="Polar residues" evidence="1">
    <location>
        <begin position="1"/>
        <end position="19"/>
    </location>
</feature>
<feature type="compositionally biased region" description="Basic and acidic residues" evidence="1">
    <location>
        <begin position="855"/>
        <end position="883"/>
    </location>
</feature>
<feature type="region of interest" description="Disordered" evidence="1">
    <location>
        <begin position="1"/>
        <end position="21"/>
    </location>
</feature>